<feature type="transmembrane region" description="Helical" evidence="6">
    <location>
        <begin position="20"/>
        <end position="42"/>
    </location>
</feature>
<proteinExistence type="predicted"/>
<reference evidence="8" key="1">
    <citation type="submission" date="2017-02" db="EMBL/GenBank/DDBJ databases">
        <authorList>
            <person name="Varghese N."/>
            <person name="Submissions S."/>
        </authorList>
    </citation>
    <scope>NUCLEOTIDE SEQUENCE [LARGE SCALE GENOMIC DNA]</scope>
    <source>
        <strain evidence="8">ATCC 27094</strain>
    </source>
</reference>
<dbReference type="RefSeq" id="WP_218191340.1">
    <property type="nucleotide sequence ID" value="NZ_FUWJ01000011.1"/>
</dbReference>
<evidence type="ECO:0000313" key="8">
    <source>
        <dbReference type="Proteomes" id="UP000190092"/>
    </source>
</evidence>
<feature type="transmembrane region" description="Helical" evidence="6">
    <location>
        <begin position="107"/>
        <end position="125"/>
    </location>
</feature>
<sequence length="213" mass="22645">MEATHLPRLPSAGELVADGVVHALGVGLGLPAALALVAWTAFRDGHQLAPIVIYAAGLCAMFVCSAAYNVFRQSRRRAWLRRFDHAAIFAMIGGTYTPFTVLGLESIWSAALTAVIWSIAGFGILAKLAQPRWIEPISVGLYLALGWIGVIAIGPFLDSMGSTTLGLLGAGGVIYTAGVAFYLWQRLPYHNAIWHGFVLVAAGLHYGAVLTVV</sequence>
<dbReference type="GO" id="GO:0046872">
    <property type="term" value="F:metal ion binding"/>
    <property type="evidence" value="ECO:0007669"/>
    <property type="project" value="UniProtKB-KW"/>
</dbReference>
<evidence type="ECO:0000313" key="7">
    <source>
        <dbReference type="EMBL" id="SKA34056.1"/>
    </source>
</evidence>
<feature type="transmembrane region" description="Helical" evidence="6">
    <location>
        <begin position="163"/>
        <end position="184"/>
    </location>
</feature>
<dbReference type="PANTHER" id="PTHR20855:SF3">
    <property type="entry name" value="LD03007P"/>
    <property type="match status" value="1"/>
</dbReference>
<dbReference type="AlphaFoldDB" id="A0A1T4T0P2"/>
<keyword evidence="3 6" id="KW-1133">Transmembrane helix</keyword>
<feature type="transmembrane region" description="Helical" evidence="6">
    <location>
        <begin position="48"/>
        <end position="71"/>
    </location>
</feature>
<evidence type="ECO:0000256" key="2">
    <source>
        <dbReference type="ARBA" id="ARBA00022692"/>
    </source>
</evidence>
<keyword evidence="8" id="KW-1185">Reference proteome</keyword>
<dbReference type="GO" id="GO:0016020">
    <property type="term" value="C:membrane"/>
    <property type="evidence" value="ECO:0007669"/>
    <property type="project" value="UniProtKB-SubCell"/>
</dbReference>
<dbReference type="Proteomes" id="UP000190092">
    <property type="component" value="Unassembled WGS sequence"/>
</dbReference>
<feature type="transmembrane region" description="Helical" evidence="6">
    <location>
        <begin position="137"/>
        <end position="157"/>
    </location>
</feature>
<accession>A0A1T4T0P2</accession>
<keyword evidence="5" id="KW-0479">Metal-binding</keyword>
<evidence type="ECO:0000256" key="3">
    <source>
        <dbReference type="ARBA" id="ARBA00022989"/>
    </source>
</evidence>
<feature type="transmembrane region" description="Helical" evidence="6">
    <location>
        <begin position="83"/>
        <end position="101"/>
    </location>
</feature>
<keyword evidence="2 6" id="KW-0812">Transmembrane</keyword>
<feature type="transmembrane region" description="Helical" evidence="6">
    <location>
        <begin position="191"/>
        <end position="212"/>
    </location>
</feature>
<dbReference type="InterPro" id="IPR004254">
    <property type="entry name" value="AdipoR/HlyIII-related"/>
</dbReference>
<name>A0A1T4T0P2_9HYPH</name>
<protein>
    <submittedName>
        <fullName evidence="7">Hemolysin III</fullName>
    </submittedName>
</protein>
<evidence type="ECO:0000256" key="4">
    <source>
        <dbReference type="ARBA" id="ARBA00023136"/>
    </source>
</evidence>
<keyword evidence="5" id="KW-0862">Zinc</keyword>
<gene>
    <name evidence="7" type="ORF">SAMN02745126_05465</name>
</gene>
<evidence type="ECO:0000256" key="1">
    <source>
        <dbReference type="ARBA" id="ARBA00004141"/>
    </source>
</evidence>
<dbReference type="EMBL" id="FUWJ01000011">
    <property type="protein sequence ID" value="SKA34056.1"/>
    <property type="molecule type" value="Genomic_DNA"/>
</dbReference>
<evidence type="ECO:0000256" key="5">
    <source>
        <dbReference type="PIRSR" id="PIRSR604254-1"/>
    </source>
</evidence>
<dbReference type="PANTHER" id="PTHR20855">
    <property type="entry name" value="ADIPOR/PROGESTIN RECEPTOR-RELATED"/>
    <property type="match status" value="1"/>
</dbReference>
<feature type="binding site" evidence="5">
    <location>
        <position position="195"/>
    </location>
    <ligand>
        <name>Zn(2+)</name>
        <dbReference type="ChEBI" id="CHEBI:29105"/>
    </ligand>
</feature>
<keyword evidence="4 6" id="KW-0472">Membrane</keyword>
<evidence type="ECO:0000256" key="6">
    <source>
        <dbReference type="SAM" id="Phobius"/>
    </source>
</evidence>
<organism evidence="7 8">
    <name type="scientific">Enhydrobacter aerosaccus</name>
    <dbReference type="NCBI Taxonomy" id="225324"/>
    <lineage>
        <taxon>Bacteria</taxon>
        <taxon>Pseudomonadati</taxon>
        <taxon>Pseudomonadota</taxon>
        <taxon>Alphaproteobacteria</taxon>
        <taxon>Hyphomicrobiales</taxon>
        <taxon>Enhydrobacter</taxon>
    </lineage>
</organism>
<dbReference type="STRING" id="225324.SAMN02745126_05465"/>
<dbReference type="Pfam" id="PF03006">
    <property type="entry name" value="HlyIII"/>
    <property type="match status" value="1"/>
</dbReference>
<comment type="subcellular location">
    <subcellularLocation>
        <location evidence="1">Membrane</location>
        <topology evidence="1">Multi-pass membrane protein</topology>
    </subcellularLocation>
</comment>